<evidence type="ECO:0000313" key="8">
    <source>
        <dbReference type="Proteomes" id="UP000000689"/>
    </source>
</evidence>
<dbReference type="SUPFAM" id="SSF52540">
    <property type="entry name" value="P-loop containing nucleoside triphosphate hydrolases"/>
    <property type="match status" value="1"/>
</dbReference>
<dbReference type="FunFam" id="1.10.3380.10:FF:000012">
    <property type="entry name" value="DEAD/DEAH box DNA helicase"/>
    <property type="match status" value="1"/>
</dbReference>
<dbReference type="RefSeq" id="XP_003672141.1">
    <property type="nucleotide sequence ID" value="XM_003672093.1"/>
</dbReference>
<dbReference type="AlphaFoldDB" id="G0WGI7"/>
<reference evidence="7 8" key="1">
    <citation type="journal article" date="2011" name="Proc. Natl. Acad. Sci. U.S.A.">
        <title>Evolutionary erosion of yeast sex chromosomes by mating-type switching accidents.</title>
        <authorList>
            <person name="Gordon J.L."/>
            <person name="Armisen D."/>
            <person name="Proux-Wera E."/>
            <person name="Oheigeartaigh S.S."/>
            <person name="Byrne K.P."/>
            <person name="Wolfe K.H."/>
        </authorList>
    </citation>
    <scope>NUCLEOTIDE SEQUENCE [LARGE SCALE GENOMIC DNA]</scope>
    <source>
        <strain evidence="8">ATCC 10597 / BCRC 20456 / CBS 421 / NBRC 0211 / NRRL Y-12639</strain>
    </source>
</reference>
<comment type="similarity">
    <text evidence="1">Belongs to the helicase family. SKI2 subfamily.</text>
</comment>
<dbReference type="GO" id="GO:0003676">
    <property type="term" value="F:nucleic acid binding"/>
    <property type="evidence" value="ECO:0007669"/>
    <property type="project" value="InterPro"/>
</dbReference>
<gene>
    <name evidence="7" type="primary">NDAI0I03300</name>
    <name evidence="7" type="ordered locus">NDAI_0I03300</name>
</gene>
<dbReference type="InterPro" id="IPR011545">
    <property type="entry name" value="DEAD/DEAH_box_helicase_dom"/>
</dbReference>
<name>G0WGI7_NAUDC</name>
<dbReference type="Gene3D" id="1.10.10.10">
    <property type="entry name" value="Winged helix-like DNA-binding domain superfamily/Winged helix DNA-binding domain"/>
    <property type="match status" value="1"/>
</dbReference>
<sequence length="1195" mass="136159">MGTKFEKIGAANTTKKRNATDATPRRKKPKKKDNRFKIAVSHNNLIDCDQNDNIDAFEDDSYIDRPELNEDTNSLFTGLDGTNGFSIDSDDTQLDGNFFNHSKQNEVDTTELPSKKRKILIKKKIDTSHNGSILDTSVLPDSFRSVFKFQKFNKMQSAAFPSLYQQDNNCVISSPTGSGKTVLFELAILRLINKLNFNIGNFKVLYIAPTKSLCCEMLNNWKDKFLNVSVGMLTSDTSYLETEKVKKSNIIITTPEKWDLLTRKWSDYSLLFNLIKLLLVDEVHTLRENRGATLEVVVTRMNILCENLRIIAVSATIPNIEDVGEWLNPKNNHNNDEKENTAVILAYDDSYRQVLLKRNVYGYSFNGKNDFQCDALFNHKLEDIFQKHSKNRPILIFCPTRSSTITTAKYIGENMSFYDGPNNYNRRSQVTDRNLAECLKSGIAFHHAGLSLGDRTVVENDFRNGNIKILCSTSTLAMGVNLPAYLVIVKGTRIWNSSDVEEYSQLDILQMIGRAGRPEFETEGCAVVMTSPPMKEKYENLIYGNEQLESTLHLNLIEHLIVEMSLGTVYDVNSACEWLKNSFLFVRLLKRPVFYREIYKFMNNDNSLVEQLNKFCESLFEMLMNAEIIVQKENMLVCTAYGHAMSKHYVMFESTKLFINSKKNNSLQEILILLSNAKEFADIRIRHNEKRLFKEINTSPLLKYPFLNKKNQSKIIDQTSQKISLIIQYEIGGLEFPSYEGAQKLHQTLVQDKMRTFRHCYRLLKCMVDVFIERKDGVSLQNTLTLLRSINGNCWDNSFMVLRQLKLIGLVSVRKLVHHGVTSLQDLKNLSDAQLEYYLGLKTGNGHKIKNDLLLLPKLRIRSKLENCKPQGTEIILEFKVEVTAIFKSSTWHGHSLSLDIEVFKKSGDLIDFRRINLKNLLSARSFRISTVIDSKDDIIEFDINCQEVAGIGDMVLFSASEIPKDYYIILQKRKQTALEKCLFLPDSDDALGRSDTFSSDDSFIQYLEHNKLSNEKEDGTKSGQDAPSRTLMPNGNYECYHVCKDKVNNGTTFLCCKEGIPQNYLKHSTEKVTNSKTLSRPREKNLFHIGEDKQYSSPIEEDMKSDSIKDIGAYVYRPNSADLAKNIEGNDGGIPPALESEHQMKEKPLTLIDTTLDFSTMITNVPLDDSSSSSSLCTRDNSALNFLGSDVDLS</sequence>
<evidence type="ECO:0000259" key="5">
    <source>
        <dbReference type="PROSITE" id="PS51192"/>
    </source>
</evidence>
<dbReference type="Gene3D" id="3.40.50.300">
    <property type="entry name" value="P-loop containing nucleotide triphosphate hydrolases"/>
    <property type="match status" value="2"/>
</dbReference>
<dbReference type="PANTHER" id="PTHR47835:SF3">
    <property type="entry name" value="HELICASE FOR MEIOSIS 1"/>
    <property type="match status" value="1"/>
</dbReference>
<evidence type="ECO:0000256" key="3">
    <source>
        <dbReference type="ARBA" id="ARBA00022840"/>
    </source>
</evidence>
<evidence type="ECO:0008006" key="9">
    <source>
        <dbReference type="Google" id="ProtNLM"/>
    </source>
</evidence>
<feature type="domain" description="Helicase C-terminal" evidence="6">
    <location>
        <begin position="380"/>
        <end position="565"/>
    </location>
</feature>
<dbReference type="PROSITE" id="PS51194">
    <property type="entry name" value="HELICASE_CTER"/>
    <property type="match status" value="1"/>
</dbReference>
<dbReference type="CDD" id="cd18795">
    <property type="entry name" value="SF2_C_Ski2"/>
    <property type="match status" value="1"/>
</dbReference>
<dbReference type="InterPro" id="IPR027417">
    <property type="entry name" value="P-loop_NTPase"/>
</dbReference>
<protein>
    <recommendedName>
        <fullName evidence="9">RNA helicase</fullName>
    </recommendedName>
</protein>
<dbReference type="SMART" id="SM00487">
    <property type="entry name" value="DEXDc"/>
    <property type="match status" value="1"/>
</dbReference>
<dbReference type="Pfam" id="PF02889">
    <property type="entry name" value="Sec63"/>
    <property type="match status" value="1"/>
</dbReference>
<dbReference type="InterPro" id="IPR036388">
    <property type="entry name" value="WH-like_DNA-bd_sf"/>
</dbReference>
<feature type="region of interest" description="Disordered" evidence="4">
    <location>
        <begin position="1"/>
        <end position="33"/>
    </location>
</feature>
<dbReference type="GO" id="GO:0016787">
    <property type="term" value="F:hydrolase activity"/>
    <property type="evidence" value="ECO:0007669"/>
    <property type="project" value="UniProtKB-KW"/>
</dbReference>
<dbReference type="KEGG" id="ndi:NDAI_0I03300"/>
<proteinExistence type="inferred from homology"/>
<evidence type="ECO:0000256" key="4">
    <source>
        <dbReference type="SAM" id="MobiDB-lite"/>
    </source>
</evidence>
<keyword evidence="8" id="KW-1185">Reference proteome</keyword>
<keyword evidence="2" id="KW-0547">Nucleotide-binding</keyword>
<dbReference type="OrthoDB" id="5575at2759"/>
<accession>G0WGI7</accession>
<dbReference type="GO" id="GO:0006260">
    <property type="term" value="P:DNA replication"/>
    <property type="evidence" value="ECO:0007669"/>
    <property type="project" value="EnsemblFungi"/>
</dbReference>
<dbReference type="PROSITE" id="PS51192">
    <property type="entry name" value="HELICASE_ATP_BIND_1"/>
    <property type="match status" value="1"/>
</dbReference>
<dbReference type="InterPro" id="IPR014001">
    <property type="entry name" value="Helicase_ATP-bd"/>
</dbReference>
<dbReference type="Pfam" id="PF00271">
    <property type="entry name" value="Helicase_C"/>
    <property type="match status" value="1"/>
</dbReference>
<dbReference type="GO" id="GO:0005524">
    <property type="term" value="F:ATP binding"/>
    <property type="evidence" value="ECO:0007669"/>
    <property type="project" value="UniProtKB-KW"/>
</dbReference>
<evidence type="ECO:0000313" key="7">
    <source>
        <dbReference type="EMBL" id="CCD26898.1"/>
    </source>
</evidence>
<dbReference type="GO" id="GO:0043138">
    <property type="term" value="F:3'-5' DNA helicase activity"/>
    <property type="evidence" value="ECO:0007669"/>
    <property type="project" value="UniProtKB-EC"/>
</dbReference>
<evidence type="ECO:0000256" key="2">
    <source>
        <dbReference type="ARBA" id="ARBA00022741"/>
    </source>
</evidence>
<dbReference type="PANTHER" id="PTHR47835">
    <property type="entry name" value="HFM1, ATP DEPENDENT DNA HELICASE HOMOLOG"/>
    <property type="match status" value="1"/>
</dbReference>
<dbReference type="HOGENOM" id="CLU_000335_0_1_1"/>
<dbReference type="GO" id="GO:0005634">
    <property type="term" value="C:nucleus"/>
    <property type="evidence" value="ECO:0007669"/>
    <property type="project" value="EnsemblFungi"/>
</dbReference>
<evidence type="ECO:0000259" key="6">
    <source>
        <dbReference type="PROSITE" id="PS51194"/>
    </source>
</evidence>
<dbReference type="InterPro" id="IPR004179">
    <property type="entry name" value="Sec63-dom"/>
</dbReference>
<keyword evidence="3" id="KW-0067">ATP-binding</keyword>
<dbReference type="SMART" id="SM00490">
    <property type="entry name" value="HELICc"/>
    <property type="match status" value="1"/>
</dbReference>
<dbReference type="InterPro" id="IPR001650">
    <property type="entry name" value="Helicase_C-like"/>
</dbReference>
<feature type="domain" description="Helicase ATP-binding" evidence="5">
    <location>
        <begin position="161"/>
        <end position="335"/>
    </location>
</feature>
<organism evidence="7 8">
    <name type="scientific">Naumovozyma dairenensis (strain ATCC 10597 / BCRC 20456 / CBS 421 / NBRC 0211 / NRRL Y-12639)</name>
    <name type="common">Saccharomyces dairenensis</name>
    <dbReference type="NCBI Taxonomy" id="1071378"/>
    <lineage>
        <taxon>Eukaryota</taxon>
        <taxon>Fungi</taxon>
        <taxon>Dikarya</taxon>
        <taxon>Ascomycota</taxon>
        <taxon>Saccharomycotina</taxon>
        <taxon>Saccharomycetes</taxon>
        <taxon>Saccharomycetales</taxon>
        <taxon>Saccharomycetaceae</taxon>
        <taxon>Naumovozyma</taxon>
    </lineage>
</organism>
<dbReference type="Pfam" id="PF00270">
    <property type="entry name" value="DEAD"/>
    <property type="match status" value="1"/>
</dbReference>
<dbReference type="STRING" id="1071378.G0WGI7"/>
<dbReference type="InterPro" id="IPR052247">
    <property type="entry name" value="Meiotic_Crossover_Helicase"/>
</dbReference>
<dbReference type="SMART" id="SM00973">
    <property type="entry name" value="Sec63"/>
    <property type="match status" value="1"/>
</dbReference>
<dbReference type="GeneID" id="11493988"/>
<dbReference type="SUPFAM" id="SSF158702">
    <property type="entry name" value="Sec63 N-terminal domain-like"/>
    <property type="match status" value="1"/>
</dbReference>
<dbReference type="eggNOG" id="KOG0952">
    <property type="taxonomic scope" value="Eukaryota"/>
</dbReference>
<dbReference type="GO" id="GO:0007129">
    <property type="term" value="P:homologous chromosome pairing at meiosis"/>
    <property type="evidence" value="ECO:0007669"/>
    <property type="project" value="EnsemblFungi"/>
</dbReference>
<dbReference type="GO" id="GO:0007131">
    <property type="term" value="P:reciprocal meiotic recombination"/>
    <property type="evidence" value="ECO:0007669"/>
    <property type="project" value="EnsemblFungi"/>
</dbReference>
<evidence type="ECO:0000256" key="1">
    <source>
        <dbReference type="ARBA" id="ARBA00010140"/>
    </source>
</evidence>
<dbReference type="Gene3D" id="1.10.3380.10">
    <property type="entry name" value="Sec63 N-terminal domain-like domain"/>
    <property type="match status" value="1"/>
</dbReference>
<dbReference type="EMBL" id="HE580275">
    <property type="protein sequence ID" value="CCD26898.1"/>
    <property type="molecule type" value="Genomic_DNA"/>
</dbReference>
<dbReference type="Proteomes" id="UP000000689">
    <property type="component" value="Chromosome 9"/>
</dbReference>